<organism evidence="5 6">
    <name type="scientific">Dendrosporobacter quercicolus</name>
    <dbReference type="NCBI Taxonomy" id="146817"/>
    <lineage>
        <taxon>Bacteria</taxon>
        <taxon>Bacillati</taxon>
        <taxon>Bacillota</taxon>
        <taxon>Negativicutes</taxon>
        <taxon>Selenomonadales</taxon>
        <taxon>Sporomusaceae</taxon>
        <taxon>Dendrosporobacter</taxon>
    </lineage>
</organism>
<dbReference type="InterPro" id="IPR017900">
    <property type="entry name" value="4Fe4S_Fe_S_CS"/>
</dbReference>
<dbReference type="PROSITE" id="PS51379">
    <property type="entry name" value="4FE4S_FER_2"/>
    <property type="match status" value="2"/>
</dbReference>
<evidence type="ECO:0000256" key="1">
    <source>
        <dbReference type="ARBA" id="ARBA00022723"/>
    </source>
</evidence>
<dbReference type="InterPro" id="IPR017896">
    <property type="entry name" value="4Fe4S_Fe-S-bd"/>
</dbReference>
<dbReference type="EMBL" id="FNHB01000001">
    <property type="protein sequence ID" value="SDL84347.1"/>
    <property type="molecule type" value="Genomic_DNA"/>
</dbReference>
<dbReference type="PROSITE" id="PS00198">
    <property type="entry name" value="4FE4S_FER_1"/>
    <property type="match status" value="1"/>
</dbReference>
<dbReference type="AlphaFoldDB" id="A0A1G9NDZ8"/>
<feature type="domain" description="4Fe-4S ferredoxin-type" evidence="4">
    <location>
        <begin position="325"/>
        <end position="354"/>
    </location>
</feature>
<keyword evidence="6" id="KW-1185">Reference proteome</keyword>
<accession>A0A1G9NDZ8</accession>
<keyword evidence="1" id="KW-0479">Metal-binding</keyword>
<evidence type="ECO:0000313" key="5">
    <source>
        <dbReference type="EMBL" id="SDL84347.1"/>
    </source>
</evidence>
<dbReference type="Gene3D" id="3.30.70.3270">
    <property type="match status" value="1"/>
</dbReference>
<reference evidence="5 6" key="1">
    <citation type="submission" date="2016-10" db="EMBL/GenBank/DDBJ databases">
        <authorList>
            <person name="de Groot N.N."/>
        </authorList>
    </citation>
    <scope>NUCLEOTIDE SEQUENCE [LARGE SCALE GENOMIC DNA]</scope>
    <source>
        <strain evidence="5 6">DSM 1736</strain>
    </source>
</reference>
<evidence type="ECO:0000259" key="4">
    <source>
        <dbReference type="PROSITE" id="PS51379"/>
    </source>
</evidence>
<name>A0A1G9NDZ8_9FIRM</name>
<proteinExistence type="predicted"/>
<feature type="domain" description="4Fe-4S ferredoxin-type" evidence="4">
    <location>
        <begin position="284"/>
        <end position="313"/>
    </location>
</feature>
<dbReference type="RefSeq" id="WP_092068979.1">
    <property type="nucleotide sequence ID" value="NZ_FNHB01000001.1"/>
</dbReference>
<sequence length="439" mass="48792">MGHIAVKDVYRHLGDKIDKLNVRAPWNEALYKVLTELYTATEADVVVKMPYGVADLARIAAVTGYPKEQLADILAGLAEKGLVVDLYHAGEYHYFPSPLLEGFFEYTMMRTRGSLDSRHWAELFHAYWIGSDVFYKANLNDGQKMVSFRVVPHTGTVATEDVVEILPYEKAEAIVDSHKKFAIGICACRHEAHHANFKSCDLPLETCVSFDFMAEWLISHGMAKEVKREEILDNLERCKDLGAFFSAENSHNAKVLCCCCSCCCGIVRAINQFGYTNALMTSNFIAEVNAQTCIGCGKCAQACPIQAIVLEPAGPAAGDRAAKRLLAKVDRSICLGCGLCSLKCHCQALYLKKRKQQVIYPATTFERNILACLEKGTLQYQLFDNPQSLSHTVMRGLVGGFLQLPVVKKALMSDTLRSRFLGVLTDLVKKQGLEWVLKL</sequence>
<dbReference type="Proteomes" id="UP000214880">
    <property type="component" value="Unassembled WGS sequence"/>
</dbReference>
<dbReference type="GO" id="GO:0051536">
    <property type="term" value="F:iron-sulfur cluster binding"/>
    <property type="evidence" value="ECO:0007669"/>
    <property type="project" value="UniProtKB-KW"/>
</dbReference>
<dbReference type="OrthoDB" id="5422255at2"/>
<gene>
    <name evidence="5" type="ORF">SAMN04488502_101973</name>
</gene>
<keyword evidence="3" id="KW-0411">Iron-sulfur</keyword>
<evidence type="ECO:0000256" key="2">
    <source>
        <dbReference type="ARBA" id="ARBA00023004"/>
    </source>
</evidence>
<dbReference type="GO" id="GO:0046872">
    <property type="term" value="F:metal ion binding"/>
    <property type="evidence" value="ECO:0007669"/>
    <property type="project" value="UniProtKB-KW"/>
</dbReference>
<evidence type="ECO:0000313" key="6">
    <source>
        <dbReference type="Proteomes" id="UP000214880"/>
    </source>
</evidence>
<dbReference type="STRING" id="146817.SAMN04488502_101973"/>
<dbReference type="SUPFAM" id="SSF54862">
    <property type="entry name" value="4Fe-4S ferredoxins"/>
    <property type="match status" value="1"/>
</dbReference>
<dbReference type="Pfam" id="PF12838">
    <property type="entry name" value="Fer4_7"/>
    <property type="match status" value="1"/>
</dbReference>
<evidence type="ECO:0000256" key="3">
    <source>
        <dbReference type="ARBA" id="ARBA00023014"/>
    </source>
</evidence>
<keyword evidence="2" id="KW-0408">Iron</keyword>
<protein>
    <submittedName>
        <fullName evidence="5">4Fe-4S dicluster domain-containing protein</fullName>
    </submittedName>
</protein>